<feature type="domain" description="Phage terminase large subunit C-terminal" evidence="2">
    <location>
        <begin position="261"/>
        <end position="402"/>
    </location>
</feature>
<dbReference type="PANTHER" id="PTHR39184">
    <property type="match status" value="1"/>
</dbReference>
<name>A0A1S9N9C0_CLOBE</name>
<comment type="caution">
    <text evidence="3">The sequence shown here is derived from an EMBL/GenBank/DDBJ whole genome shotgun (WGS) entry which is preliminary data.</text>
</comment>
<dbReference type="Proteomes" id="UP000190959">
    <property type="component" value="Unassembled WGS sequence"/>
</dbReference>
<evidence type="ECO:0000259" key="1">
    <source>
        <dbReference type="Pfam" id="PF04466"/>
    </source>
</evidence>
<feature type="domain" description="Phage terminase large subunit N-terminal" evidence="1">
    <location>
        <begin position="26"/>
        <end position="225"/>
    </location>
</feature>
<dbReference type="NCBIfam" id="TIGR01547">
    <property type="entry name" value="phage_term_2"/>
    <property type="match status" value="1"/>
</dbReference>
<proteinExistence type="predicted"/>
<gene>
    <name evidence="3" type="ORF">CBEIBR21_06515</name>
</gene>
<protein>
    <submittedName>
        <fullName evidence="3">Terminase</fullName>
    </submittedName>
</protein>
<evidence type="ECO:0000313" key="3">
    <source>
        <dbReference type="EMBL" id="OOP74147.1"/>
    </source>
</evidence>
<organism evidence="3 4">
    <name type="scientific">Clostridium beijerinckii</name>
    <name type="common">Clostridium MP</name>
    <dbReference type="NCBI Taxonomy" id="1520"/>
    <lineage>
        <taxon>Bacteria</taxon>
        <taxon>Bacillati</taxon>
        <taxon>Bacillota</taxon>
        <taxon>Clostridia</taxon>
        <taxon>Eubacteriales</taxon>
        <taxon>Clostridiaceae</taxon>
        <taxon>Clostridium</taxon>
    </lineage>
</organism>
<accession>A0A1S9N9C0</accession>
<dbReference type="AlphaFoldDB" id="A0A1S9N9C0"/>
<dbReference type="InterPro" id="IPR006437">
    <property type="entry name" value="Phage_terminase_lsu"/>
</dbReference>
<dbReference type="InterPro" id="IPR027417">
    <property type="entry name" value="P-loop_NTPase"/>
</dbReference>
<dbReference type="RefSeq" id="WP_078114987.1">
    <property type="nucleotide sequence ID" value="NZ_MWMH01000002.1"/>
</dbReference>
<evidence type="ECO:0000259" key="2">
    <source>
        <dbReference type="Pfam" id="PF17288"/>
    </source>
</evidence>
<dbReference type="Pfam" id="PF04466">
    <property type="entry name" value="Terminase_3"/>
    <property type="match status" value="1"/>
</dbReference>
<dbReference type="Gene3D" id="3.30.420.280">
    <property type="match status" value="1"/>
</dbReference>
<dbReference type="PANTHER" id="PTHR39184:SF1">
    <property type="entry name" value="PBSX PHAGE TERMINASE LARGE SUBUNIT"/>
    <property type="match status" value="1"/>
</dbReference>
<dbReference type="InterPro" id="IPR052380">
    <property type="entry name" value="Viral_DNA_packaging_terminase"/>
</dbReference>
<dbReference type="InterPro" id="IPR035412">
    <property type="entry name" value="Terminase_L_N"/>
</dbReference>
<sequence>MANTNIEIDPEVFNEVYMPHLTDYKNRFEVYYGGGGSGKSVFITQKILYKYLADPNRLCLVVRKTGNSLKDSVFKEFKERLGEWGIYEQCKINKTDMTITLPNGSGLIFKGLDDPEKIKSISGISDIWCEEATELEEFDFDQLCIRLRNKKKKNNQVFISFNPVSKTKWVYPRWFADEPTYNPDNTMILHTTYLDNKFCDEDYLQNLDDMKKINPAYYRIYALGEFASLDKLIYTNWEEKAFDYKELLKEKDSRVAIFGTDFGYTNDYTTLICSVIDEATREIWIYDEHFEKHMTNEDIYKMYGEHGVIGERIVCDSSEPKSIEELRRMGCKRICGATKGKDSIMNGIQLIQQYKIYVHPKCTEIQEELKNYTFVKDKQTNQYINKAIDKFNHGLDAFRYSVMNYSIYKTGKIRFIDKKLLGLH</sequence>
<dbReference type="EMBL" id="MWMH01000002">
    <property type="protein sequence ID" value="OOP74147.1"/>
    <property type="molecule type" value="Genomic_DNA"/>
</dbReference>
<dbReference type="Pfam" id="PF17288">
    <property type="entry name" value="Terminase_3C"/>
    <property type="match status" value="1"/>
</dbReference>
<reference evidence="3 4" key="1">
    <citation type="submission" date="2017-02" db="EMBL/GenBank/DDBJ databases">
        <title>Genome sequence of Clostridium beijerinckii Br21.</title>
        <authorList>
            <person name="Fonseca B.C."/>
            <person name="Guazzaroni M.E."/>
            <person name="Riano-Pachon D.M."/>
            <person name="Reginatto V."/>
        </authorList>
    </citation>
    <scope>NUCLEOTIDE SEQUENCE [LARGE SCALE GENOMIC DNA]</scope>
    <source>
        <strain evidence="3 4">Br21</strain>
    </source>
</reference>
<dbReference type="Gene3D" id="3.40.50.300">
    <property type="entry name" value="P-loop containing nucleotide triphosphate hydrolases"/>
    <property type="match status" value="1"/>
</dbReference>
<dbReference type="InterPro" id="IPR035413">
    <property type="entry name" value="Terminase_L_C"/>
</dbReference>
<evidence type="ECO:0000313" key="4">
    <source>
        <dbReference type="Proteomes" id="UP000190959"/>
    </source>
</evidence>